<organism evidence="2 3">
    <name type="scientific">Kribbella lupini</name>
    <dbReference type="NCBI Taxonomy" id="291602"/>
    <lineage>
        <taxon>Bacteria</taxon>
        <taxon>Bacillati</taxon>
        <taxon>Actinomycetota</taxon>
        <taxon>Actinomycetes</taxon>
        <taxon>Propionibacteriales</taxon>
        <taxon>Kribbellaceae</taxon>
        <taxon>Kribbella</taxon>
    </lineage>
</organism>
<dbReference type="Proteomes" id="UP001500363">
    <property type="component" value="Unassembled WGS sequence"/>
</dbReference>
<sequence>MRACSTSAALPGSIPCQTFDAASPINGSPRRKAIRPSTDPVTETTTRGRPTTPVTPHLPWSPLLATQPACADTYYSLAPRAPDPLYRWGA</sequence>
<evidence type="ECO:0000256" key="1">
    <source>
        <dbReference type="SAM" id="MobiDB-lite"/>
    </source>
</evidence>
<accession>A0ABP4L5E6</accession>
<gene>
    <name evidence="2" type="ORF">GCM10009741_11350</name>
</gene>
<comment type="caution">
    <text evidence="2">The sequence shown here is derived from an EMBL/GenBank/DDBJ whole genome shotgun (WGS) entry which is preliminary data.</text>
</comment>
<proteinExistence type="predicted"/>
<reference evidence="3" key="1">
    <citation type="journal article" date="2019" name="Int. J. Syst. Evol. Microbiol.">
        <title>The Global Catalogue of Microorganisms (GCM) 10K type strain sequencing project: providing services to taxonomists for standard genome sequencing and annotation.</title>
        <authorList>
            <consortium name="The Broad Institute Genomics Platform"/>
            <consortium name="The Broad Institute Genome Sequencing Center for Infectious Disease"/>
            <person name="Wu L."/>
            <person name="Ma J."/>
        </authorList>
    </citation>
    <scope>NUCLEOTIDE SEQUENCE [LARGE SCALE GENOMIC DNA]</scope>
    <source>
        <strain evidence="3">JCM 14303</strain>
    </source>
</reference>
<dbReference type="EMBL" id="BAAANC010000001">
    <property type="protein sequence ID" value="GAA1514663.1"/>
    <property type="molecule type" value="Genomic_DNA"/>
</dbReference>
<feature type="region of interest" description="Disordered" evidence="1">
    <location>
        <begin position="20"/>
        <end position="60"/>
    </location>
</feature>
<name>A0ABP4L5E6_9ACTN</name>
<feature type="compositionally biased region" description="Low complexity" evidence="1">
    <location>
        <begin position="40"/>
        <end position="55"/>
    </location>
</feature>
<evidence type="ECO:0000313" key="3">
    <source>
        <dbReference type="Proteomes" id="UP001500363"/>
    </source>
</evidence>
<protein>
    <submittedName>
        <fullName evidence="2">Uncharacterized protein</fullName>
    </submittedName>
</protein>
<keyword evidence="3" id="KW-1185">Reference proteome</keyword>
<evidence type="ECO:0000313" key="2">
    <source>
        <dbReference type="EMBL" id="GAA1514663.1"/>
    </source>
</evidence>